<dbReference type="InterPro" id="IPR050769">
    <property type="entry name" value="NAT_camello-type"/>
</dbReference>
<name>A0A246G8A8_9FLAO</name>
<proteinExistence type="predicted"/>
<dbReference type="SUPFAM" id="SSF55729">
    <property type="entry name" value="Acyl-CoA N-acyltransferases (Nat)"/>
    <property type="match status" value="1"/>
</dbReference>
<accession>A0A246G8A8</accession>
<dbReference type="OrthoDB" id="5419426at2"/>
<dbReference type="GO" id="GO:0008080">
    <property type="term" value="F:N-acetyltransferase activity"/>
    <property type="evidence" value="ECO:0007669"/>
    <property type="project" value="InterPro"/>
</dbReference>
<dbReference type="Gene3D" id="3.40.630.30">
    <property type="match status" value="1"/>
</dbReference>
<keyword evidence="1" id="KW-0808">Transferase</keyword>
<dbReference type="CDD" id="cd04301">
    <property type="entry name" value="NAT_SF"/>
    <property type="match status" value="1"/>
</dbReference>
<gene>
    <name evidence="3" type="ORF">BWK62_12740</name>
</gene>
<organism evidence="3 4">
    <name type="scientific">Flavobacterium columnare</name>
    <dbReference type="NCBI Taxonomy" id="996"/>
    <lineage>
        <taxon>Bacteria</taxon>
        <taxon>Pseudomonadati</taxon>
        <taxon>Bacteroidota</taxon>
        <taxon>Flavobacteriia</taxon>
        <taxon>Flavobacteriales</taxon>
        <taxon>Flavobacteriaceae</taxon>
        <taxon>Flavobacterium</taxon>
    </lineage>
</organism>
<dbReference type="InterPro" id="IPR000182">
    <property type="entry name" value="GNAT_dom"/>
</dbReference>
<dbReference type="AlphaFoldDB" id="A0A246G8A8"/>
<sequence length="166" mass="19159">MNLTYREGTKNDLEGLKALGILSYGQFKDDLSEKNWNKMDSILRLDENYLKLLDISTCFICLDGEQLVGMAYLVHNGNPTDIFQADWSYIRMVGVNPNYAGQGIGKKLTQMCIDLAKKTDEKIIALHTSEFMHAARHIYESLGFEIVKEIEPLFEKKYWLYHLNIN</sequence>
<dbReference type="Proteomes" id="UP000198034">
    <property type="component" value="Unassembled WGS sequence"/>
</dbReference>
<protein>
    <recommendedName>
        <fullName evidence="2">N-acetyltransferase domain-containing protein</fullName>
    </recommendedName>
</protein>
<dbReference type="InterPro" id="IPR016181">
    <property type="entry name" value="Acyl_CoA_acyltransferase"/>
</dbReference>
<evidence type="ECO:0000313" key="4">
    <source>
        <dbReference type="Proteomes" id="UP000198034"/>
    </source>
</evidence>
<dbReference type="Pfam" id="PF00583">
    <property type="entry name" value="Acetyltransf_1"/>
    <property type="match status" value="1"/>
</dbReference>
<comment type="caution">
    <text evidence="3">The sequence shown here is derived from an EMBL/GenBank/DDBJ whole genome shotgun (WGS) entry which is preliminary data.</text>
</comment>
<dbReference type="PROSITE" id="PS51186">
    <property type="entry name" value="GNAT"/>
    <property type="match status" value="1"/>
</dbReference>
<dbReference type="PANTHER" id="PTHR13947:SF37">
    <property type="entry name" value="LD18367P"/>
    <property type="match status" value="1"/>
</dbReference>
<feature type="domain" description="N-acetyltransferase" evidence="2">
    <location>
        <begin position="3"/>
        <end position="165"/>
    </location>
</feature>
<evidence type="ECO:0000256" key="1">
    <source>
        <dbReference type="ARBA" id="ARBA00022679"/>
    </source>
</evidence>
<reference evidence="3 4" key="1">
    <citation type="journal article" date="2017" name="Infect. Genet. Evol.">
        <title>Comparative genome analysis of fish pathogen Flavobacterium columnare reveals extensive sequence diversity within the species.</title>
        <authorList>
            <person name="Kayansamruaj P."/>
            <person name="Dong H.T."/>
            <person name="Hirono I."/>
            <person name="Kondo H."/>
            <person name="Senapin S."/>
            <person name="Rodkhum C."/>
        </authorList>
    </citation>
    <scope>NUCLEOTIDE SEQUENCE [LARGE SCALE GENOMIC DNA]</scope>
    <source>
        <strain evidence="3 4">1214</strain>
    </source>
</reference>
<evidence type="ECO:0000259" key="2">
    <source>
        <dbReference type="PROSITE" id="PS51186"/>
    </source>
</evidence>
<dbReference type="EMBL" id="MTCY01000048">
    <property type="protein sequence ID" value="OWP75079.1"/>
    <property type="molecule type" value="Genomic_DNA"/>
</dbReference>
<evidence type="ECO:0000313" key="3">
    <source>
        <dbReference type="EMBL" id="OWP75079.1"/>
    </source>
</evidence>
<dbReference type="PANTHER" id="PTHR13947">
    <property type="entry name" value="GNAT FAMILY N-ACETYLTRANSFERASE"/>
    <property type="match status" value="1"/>
</dbReference>